<keyword evidence="2" id="KW-0808">Transferase</keyword>
<dbReference type="InterPro" id="IPR029055">
    <property type="entry name" value="Ntn_hydrolases_N"/>
</dbReference>
<evidence type="ECO:0000256" key="1">
    <source>
        <dbReference type="SAM" id="MobiDB-lite"/>
    </source>
</evidence>
<dbReference type="InterPro" id="IPR052896">
    <property type="entry name" value="GGT-like_enzyme"/>
</dbReference>
<accession>A0A6C0U232</accession>
<evidence type="ECO:0000313" key="3">
    <source>
        <dbReference type="Proteomes" id="UP000477680"/>
    </source>
</evidence>
<evidence type="ECO:0000313" key="2">
    <source>
        <dbReference type="EMBL" id="QIB65047.1"/>
    </source>
</evidence>
<proteinExistence type="predicted"/>
<dbReference type="GO" id="GO:0016740">
    <property type="term" value="F:transferase activity"/>
    <property type="evidence" value="ECO:0007669"/>
    <property type="project" value="UniProtKB-KW"/>
</dbReference>
<dbReference type="Gene3D" id="3.60.20.40">
    <property type="match status" value="1"/>
</dbReference>
<dbReference type="Proteomes" id="UP000477680">
    <property type="component" value="Chromosome"/>
</dbReference>
<dbReference type="PRINTS" id="PR01210">
    <property type="entry name" value="GGTRANSPTASE"/>
</dbReference>
<sequence length="611" mass="66117">MEEFTARPELCGTFGAVASTHWIASSVGMRLLEAGGNAFDAAAAAGFTLQIVEPHLNGPGGDAPILVARAEDEQPTVICGQGTAPASASIDRFRSLDLDLIPGTGLLAACVPGAFGAWLTMLRDYGTVSLRDVLEPAIHYAKNGYPIMSSTVDTIKAVRTLFTDEWKTSADVFLPNGSVPEPGSLFRNPVLGDFYERVLKQAESAGSARKVQIEAALAHWYDGEVAETINRFCLGTEALDVSGRRHSGLLSASDMSGWRPPIEYPLGVDLQEFAVFKCGAWSQGPSLLQALRILEGCDLPTHTPESPEFVHLVTETMKLVMADREAWYGDESDVPLEELLSREYAQQRRQLIGPVASMDLRPGDPDGRSARLPSIQDLEKSWSASGIAGGGEPTMATTSSPLSSSREASQDPSLQGDTCHVDVVDRWGNMVSATPSGGWLQSSPIIPELGFALGTRMQMFWLEPGLANSLKPGKRPRTTLTPTMAFKHGKPYLAFGTPGGDQQEQWSLLLWLTHTIYGRPLQRSIETPAFHTGHLIASFWPRQISRGSLILEDRFPASTIEQLRRRGHDVTVGDSWSEGRLSACSFERTNGGAILRAGANPRGMQGYAVAR</sequence>
<dbReference type="SUPFAM" id="SSF56235">
    <property type="entry name" value="N-terminal nucleophile aminohydrolases (Ntn hydrolases)"/>
    <property type="match status" value="1"/>
</dbReference>
<dbReference type="KEGG" id="kim:G3T16_06180"/>
<organism evidence="2 3">
    <name type="scientific">Kineobactrum salinum</name>
    <dbReference type="NCBI Taxonomy" id="2708301"/>
    <lineage>
        <taxon>Bacteria</taxon>
        <taxon>Pseudomonadati</taxon>
        <taxon>Pseudomonadota</taxon>
        <taxon>Gammaproteobacteria</taxon>
        <taxon>Cellvibrionales</taxon>
        <taxon>Halieaceae</taxon>
        <taxon>Kineobactrum</taxon>
    </lineage>
</organism>
<dbReference type="PANTHER" id="PTHR43881">
    <property type="entry name" value="GAMMA-GLUTAMYLTRANSPEPTIDASE (AFU_ORTHOLOGUE AFUA_4G13580)"/>
    <property type="match status" value="1"/>
</dbReference>
<name>A0A6C0U232_9GAMM</name>
<gene>
    <name evidence="2" type="ORF">G3T16_06180</name>
</gene>
<feature type="compositionally biased region" description="Polar residues" evidence="1">
    <location>
        <begin position="395"/>
        <end position="416"/>
    </location>
</feature>
<dbReference type="InterPro" id="IPR043138">
    <property type="entry name" value="GGT_lsub"/>
</dbReference>
<keyword evidence="3" id="KW-1185">Reference proteome</keyword>
<dbReference type="PANTHER" id="PTHR43881:SF1">
    <property type="entry name" value="GAMMA-GLUTAMYLTRANSPEPTIDASE (AFU_ORTHOLOGUE AFUA_4G13580)"/>
    <property type="match status" value="1"/>
</dbReference>
<dbReference type="Gene3D" id="1.10.246.130">
    <property type="match status" value="1"/>
</dbReference>
<protein>
    <submittedName>
        <fullName evidence="2">Gamma-glutamyltransferase family protein</fullName>
    </submittedName>
</protein>
<dbReference type="AlphaFoldDB" id="A0A6C0U232"/>
<reference evidence="2 3" key="1">
    <citation type="submission" date="2020-02" db="EMBL/GenBank/DDBJ databases">
        <title>Genome sequencing for Kineobactrum sp. M2.</title>
        <authorList>
            <person name="Park S.-J."/>
        </authorList>
    </citation>
    <scope>NUCLEOTIDE SEQUENCE [LARGE SCALE GENOMIC DNA]</scope>
    <source>
        <strain evidence="2 3">M2</strain>
    </source>
</reference>
<feature type="region of interest" description="Disordered" evidence="1">
    <location>
        <begin position="382"/>
        <end position="416"/>
    </location>
</feature>
<dbReference type="InterPro" id="IPR043137">
    <property type="entry name" value="GGT_ssub_C"/>
</dbReference>
<dbReference type="Pfam" id="PF01019">
    <property type="entry name" value="G_glu_transpept"/>
    <property type="match status" value="1"/>
</dbReference>
<dbReference type="RefSeq" id="WP_163494294.1">
    <property type="nucleotide sequence ID" value="NZ_CP048711.1"/>
</dbReference>
<dbReference type="EMBL" id="CP048711">
    <property type="protein sequence ID" value="QIB65047.1"/>
    <property type="molecule type" value="Genomic_DNA"/>
</dbReference>